<dbReference type="SUPFAM" id="SSF48452">
    <property type="entry name" value="TPR-like"/>
    <property type="match status" value="1"/>
</dbReference>
<dbReference type="eggNOG" id="KOG0431">
    <property type="taxonomic scope" value="Eukaryota"/>
</dbReference>
<feature type="region of interest" description="Disordered" evidence="1">
    <location>
        <begin position="1"/>
        <end position="89"/>
    </location>
</feature>
<feature type="region of interest" description="Disordered" evidence="1">
    <location>
        <begin position="761"/>
        <end position="808"/>
    </location>
</feature>
<sequence>MSDSFADLWSSSAPAKPTPQKLGTPFSQTNSTAPRRPANDVFSLLAAPSQQPSRTQTPKSPPAIAKSASQTTTRSNAPGGADAFSSLLSGSIGTGFGGGGATMTIAERAAMATRQRQQEAQKQQQAAQTQAAAWAGLDSLGSSSPSLSLAPSKPASASPPVDEWDFAGLGAVTAAKPSPIPAAPPKASTLDDDDWGLADFSSAKPTASGSANGQSNGRGGNAKSSQSIWDMDEFASAPAARSRSDSLGDFDFGNREDRLMAGDESDEDDILGELSKPTDSVAARSSPQVSSLPPALNAKVTKERVQNGSNGPKSANGSRAVSPPPHIIGQIVEMGFSPQQARVALAATETGLDVQAALETLLSNGAGGHESSRREPSPRQPERRRPTEQRSRGEPGSSRDPRPRRDAPREQRRGQEQQEQPRDTSSPSAQQDLNAQAEKILAQASDFGMNVFNRANAFWKESREKAQKLYEERQVAGAKAAPPKDGRPRWMQEVQDGEGEGRERERRKPAPREQGRDAAGFKDGDEVLPPKPSRRKQLEPEQQQPSSQPPHNVDLLSSESPAAYVSPWRRGRPKQSAEPTPSSSSSARPTRAPSPIRLTTRQTVSASQSAIASSAKHKAAGTEKYKLGQYADAESAYSLAIDALPATHLLLVPLLNNRAIARIKTGDSSGAIDDCTTTIGIIGASYSPVHEAKVERVEDGAGVDIGDGLVKALKRRAEAYEAREKWDLAQKDWETVAGFGWGSSTTRNEGVRGAGRCRKTLAASSAGGGGDASSSSVPQPPKPKPRLVPAARRPPAQAPKVAPSNSALNKLREANNAAEAEDEQRHQLKDSVDARLLAWKGGKETNIRALMGSLDTVLWPELGMPKVGMAELVTPAQVKIRYMKAIARLHPDKLNASNTTVEQRMIANGVFGALNEAWNAFQ</sequence>
<feature type="compositionally biased region" description="Low complexity" evidence="1">
    <location>
        <begin position="579"/>
        <end position="595"/>
    </location>
</feature>
<feature type="compositionally biased region" description="Polar residues" evidence="1">
    <location>
        <begin position="203"/>
        <end position="215"/>
    </location>
</feature>
<feature type="compositionally biased region" description="Basic and acidic residues" evidence="1">
    <location>
        <begin position="499"/>
        <end position="525"/>
    </location>
</feature>
<dbReference type="SUPFAM" id="SSF46565">
    <property type="entry name" value="Chaperone J-domain"/>
    <property type="match status" value="1"/>
</dbReference>
<dbReference type="OrthoDB" id="1717591at2759"/>
<proteinExistence type="predicted"/>
<gene>
    <name evidence="3" type="ORF">CONPUDRAFT_159811</name>
</gene>
<feature type="compositionally biased region" description="Polar residues" evidence="1">
    <location>
        <begin position="423"/>
        <end position="434"/>
    </location>
</feature>
<evidence type="ECO:0000313" key="3">
    <source>
        <dbReference type="EMBL" id="EIW74510.1"/>
    </source>
</evidence>
<feature type="compositionally biased region" description="Low complexity" evidence="1">
    <location>
        <begin position="540"/>
        <end position="550"/>
    </location>
</feature>
<dbReference type="InterPro" id="IPR011990">
    <property type="entry name" value="TPR-like_helical_dom_sf"/>
</dbReference>
<feature type="compositionally biased region" description="Polar residues" evidence="1">
    <location>
        <begin position="306"/>
        <end position="319"/>
    </location>
</feature>
<organism evidence="3 4">
    <name type="scientific">Coniophora puteana (strain RWD-64-598)</name>
    <name type="common">Brown rot fungus</name>
    <dbReference type="NCBI Taxonomy" id="741705"/>
    <lineage>
        <taxon>Eukaryota</taxon>
        <taxon>Fungi</taxon>
        <taxon>Dikarya</taxon>
        <taxon>Basidiomycota</taxon>
        <taxon>Agaricomycotina</taxon>
        <taxon>Agaricomycetes</taxon>
        <taxon>Agaricomycetidae</taxon>
        <taxon>Boletales</taxon>
        <taxon>Coniophorineae</taxon>
        <taxon>Coniophoraceae</taxon>
        <taxon>Coniophora</taxon>
    </lineage>
</organism>
<feature type="compositionally biased region" description="Polar residues" evidence="1">
    <location>
        <begin position="67"/>
        <end position="76"/>
    </location>
</feature>
<dbReference type="InterPro" id="IPR009060">
    <property type="entry name" value="UBA-like_sf"/>
</dbReference>
<dbReference type="SMART" id="SM00165">
    <property type="entry name" value="UBA"/>
    <property type="match status" value="1"/>
</dbReference>
<feature type="region of interest" description="Disordered" evidence="1">
    <location>
        <begin position="358"/>
        <end position="440"/>
    </location>
</feature>
<feature type="domain" description="UBA" evidence="2">
    <location>
        <begin position="322"/>
        <end position="364"/>
    </location>
</feature>
<name>R7SF52_CONPW</name>
<dbReference type="EMBL" id="JH711591">
    <property type="protein sequence ID" value="EIW74510.1"/>
    <property type="molecule type" value="Genomic_DNA"/>
</dbReference>
<dbReference type="FunFam" id="1.10.287.110:FF:000002">
    <property type="entry name" value="putative tyrosine-protein phosphatase auxilin isoform X2"/>
    <property type="match status" value="1"/>
</dbReference>
<dbReference type="RefSeq" id="XP_007775132.1">
    <property type="nucleotide sequence ID" value="XM_007776942.1"/>
</dbReference>
<evidence type="ECO:0000256" key="1">
    <source>
        <dbReference type="SAM" id="MobiDB-lite"/>
    </source>
</evidence>
<evidence type="ECO:0000313" key="4">
    <source>
        <dbReference type="Proteomes" id="UP000053558"/>
    </source>
</evidence>
<keyword evidence="4" id="KW-1185">Reference proteome</keyword>
<dbReference type="Proteomes" id="UP000053558">
    <property type="component" value="Unassembled WGS sequence"/>
</dbReference>
<evidence type="ECO:0000259" key="2">
    <source>
        <dbReference type="PROSITE" id="PS50030"/>
    </source>
</evidence>
<dbReference type="SUPFAM" id="SSF46934">
    <property type="entry name" value="UBA-like"/>
    <property type="match status" value="1"/>
</dbReference>
<feature type="compositionally biased region" description="Polar residues" evidence="1">
    <location>
        <begin position="48"/>
        <end position="58"/>
    </location>
</feature>
<dbReference type="InterPro" id="IPR015940">
    <property type="entry name" value="UBA"/>
</dbReference>
<dbReference type="GO" id="GO:0072583">
    <property type="term" value="P:clathrin-dependent endocytosis"/>
    <property type="evidence" value="ECO:0007669"/>
    <property type="project" value="TreeGrafter"/>
</dbReference>
<feature type="region of interest" description="Disordered" evidence="1">
    <location>
        <begin position="470"/>
        <end position="618"/>
    </location>
</feature>
<dbReference type="GO" id="GO:0005737">
    <property type="term" value="C:cytoplasm"/>
    <property type="evidence" value="ECO:0007669"/>
    <property type="project" value="TreeGrafter"/>
</dbReference>
<feature type="region of interest" description="Disordered" evidence="1">
    <location>
        <begin position="110"/>
        <end position="333"/>
    </location>
</feature>
<feature type="compositionally biased region" description="Low complexity" evidence="1">
    <location>
        <begin position="605"/>
        <end position="614"/>
    </location>
</feature>
<dbReference type="InterPro" id="IPR036869">
    <property type="entry name" value="J_dom_sf"/>
</dbReference>
<feature type="compositionally biased region" description="Basic and acidic residues" evidence="1">
    <location>
        <begin position="242"/>
        <end position="261"/>
    </location>
</feature>
<dbReference type="Gene3D" id="1.10.8.10">
    <property type="entry name" value="DNA helicase RuvA subunit, C-terminal domain"/>
    <property type="match status" value="1"/>
</dbReference>
<feature type="compositionally biased region" description="Polar residues" evidence="1">
    <location>
        <begin position="1"/>
        <end position="13"/>
    </location>
</feature>
<dbReference type="OMA" id="GMHELVM"/>
<dbReference type="GO" id="GO:0030276">
    <property type="term" value="F:clathrin binding"/>
    <property type="evidence" value="ECO:0007669"/>
    <property type="project" value="TreeGrafter"/>
</dbReference>
<dbReference type="Gene3D" id="1.25.40.10">
    <property type="entry name" value="Tetratricopeptide repeat domain"/>
    <property type="match status" value="1"/>
</dbReference>
<dbReference type="GeneID" id="19204189"/>
<dbReference type="eggNOG" id="KOG1124">
    <property type="taxonomic scope" value="Eukaryota"/>
</dbReference>
<dbReference type="GO" id="GO:0031982">
    <property type="term" value="C:vesicle"/>
    <property type="evidence" value="ECO:0007669"/>
    <property type="project" value="TreeGrafter"/>
</dbReference>
<dbReference type="PANTHER" id="PTHR23172">
    <property type="entry name" value="AUXILIN/CYCLIN G-ASSOCIATED KINASE-RELATED"/>
    <property type="match status" value="1"/>
</dbReference>
<dbReference type="AlphaFoldDB" id="R7SF52"/>
<dbReference type="PROSITE" id="PS50030">
    <property type="entry name" value="UBA"/>
    <property type="match status" value="1"/>
</dbReference>
<dbReference type="PANTHER" id="PTHR23172:SF19">
    <property type="entry name" value="J DOMAIN-CONTAINING PROTEIN"/>
    <property type="match status" value="1"/>
</dbReference>
<protein>
    <recommendedName>
        <fullName evidence="2">UBA domain-containing protein</fullName>
    </recommendedName>
</protein>
<accession>R7SF52</accession>
<reference evidence="4" key="1">
    <citation type="journal article" date="2012" name="Science">
        <title>The Paleozoic origin of enzymatic lignin decomposition reconstructed from 31 fungal genomes.</title>
        <authorList>
            <person name="Floudas D."/>
            <person name="Binder M."/>
            <person name="Riley R."/>
            <person name="Barry K."/>
            <person name="Blanchette R.A."/>
            <person name="Henrissat B."/>
            <person name="Martinez A.T."/>
            <person name="Otillar R."/>
            <person name="Spatafora J.W."/>
            <person name="Yadav J.S."/>
            <person name="Aerts A."/>
            <person name="Benoit I."/>
            <person name="Boyd A."/>
            <person name="Carlson A."/>
            <person name="Copeland A."/>
            <person name="Coutinho P.M."/>
            <person name="de Vries R.P."/>
            <person name="Ferreira P."/>
            <person name="Findley K."/>
            <person name="Foster B."/>
            <person name="Gaskell J."/>
            <person name="Glotzer D."/>
            <person name="Gorecki P."/>
            <person name="Heitman J."/>
            <person name="Hesse C."/>
            <person name="Hori C."/>
            <person name="Igarashi K."/>
            <person name="Jurgens J.A."/>
            <person name="Kallen N."/>
            <person name="Kersten P."/>
            <person name="Kohler A."/>
            <person name="Kuees U."/>
            <person name="Kumar T.K.A."/>
            <person name="Kuo A."/>
            <person name="LaButti K."/>
            <person name="Larrondo L.F."/>
            <person name="Lindquist E."/>
            <person name="Ling A."/>
            <person name="Lombard V."/>
            <person name="Lucas S."/>
            <person name="Lundell T."/>
            <person name="Martin R."/>
            <person name="McLaughlin D.J."/>
            <person name="Morgenstern I."/>
            <person name="Morin E."/>
            <person name="Murat C."/>
            <person name="Nagy L.G."/>
            <person name="Nolan M."/>
            <person name="Ohm R.A."/>
            <person name="Patyshakuliyeva A."/>
            <person name="Rokas A."/>
            <person name="Ruiz-Duenas F.J."/>
            <person name="Sabat G."/>
            <person name="Salamov A."/>
            <person name="Samejima M."/>
            <person name="Schmutz J."/>
            <person name="Slot J.C."/>
            <person name="St John F."/>
            <person name="Stenlid J."/>
            <person name="Sun H."/>
            <person name="Sun S."/>
            <person name="Syed K."/>
            <person name="Tsang A."/>
            <person name="Wiebenga A."/>
            <person name="Young D."/>
            <person name="Pisabarro A."/>
            <person name="Eastwood D.C."/>
            <person name="Martin F."/>
            <person name="Cullen D."/>
            <person name="Grigoriev I.V."/>
            <person name="Hibbett D.S."/>
        </authorList>
    </citation>
    <scope>NUCLEOTIDE SEQUENCE [LARGE SCALE GENOMIC DNA]</scope>
    <source>
        <strain evidence="4">RWD-64-598 SS2</strain>
    </source>
</reference>
<feature type="compositionally biased region" description="Low complexity" evidence="1">
    <location>
        <begin position="787"/>
        <end position="803"/>
    </location>
</feature>
<dbReference type="KEGG" id="cput:CONPUDRAFT_159811"/>
<dbReference type="Gene3D" id="1.10.287.110">
    <property type="entry name" value="DnaJ domain"/>
    <property type="match status" value="1"/>
</dbReference>
<feature type="compositionally biased region" description="Basic and acidic residues" evidence="1">
    <location>
        <begin position="370"/>
        <end position="422"/>
    </location>
</feature>
<feature type="compositionally biased region" description="Low complexity" evidence="1">
    <location>
        <begin position="112"/>
        <end position="160"/>
    </location>
</feature>
<dbReference type="GO" id="GO:0072318">
    <property type="term" value="P:clathrin coat disassembly"/>
    <property type="evidence" value="ECO:0007669"/>
    <property type="project" value="TreeGrafter"/>
</dbReference>